<evidence type="ECO:0000313" key="1">
    <source>
        <dbReference type="EMBL" id="KAJ8639815.1"/>
    </source>
</evidence>
<name>A0ACC2M2F0_PERAE</name>
<proteinExistence type="predicted"/>
<evidence type="ECO:0000313" key="2">
    <source>
        <dbReference type="Proteomes" id="UP001234297"/>
    </source>
</evidence>
<dbReference type="EMBL" id="CM056813">
    <property type="protein sequence ID" value="KAJ8639815.1"/>
    <property type="molecule type" value="Genomic_DNA"/>
</dbReference>
<keyword evidence="2" id="KW-1185">Reference proteome</keyword>
<dbReference type="Proteomes" id="UP001234297">
    <property type="component" value="Chromosome 5"/>
</dbReference>
<comment type="caution">
    <text evidence="1">The sequence shown here is derived from an EMBL/GenBank/DDBJ whole genome shotgun (WGS) entry which is preliminary data.</text>
</comment>
<organism evidence="1 2">
    <name type="scientific">Persea americana</name>
    <name type="common">Avocado</name>
    <dbReference type="NCBI Taxonomy" id="3435"/>
    <lineage>
        <taxon>Eukaryota</taxon>
        <taxon>Viridiplantae</taxon>
        <taxon>Streptophyta</taxon>
        <taxon>Embryophyta</taxon>
        <taxon>Tracheophyta</taxon>
        <taxon>Spermatophyta</taxon>
        <taxon>Magnoliopsida</taxon>
        <taxon>Magnoliidae</taxon>
        <taxon>Laurales</taxon>
        <taxon>Lauraceae</taxon>
        <taxon>Persea</taxon>
    </lineage>
</organism>
<sequence>MATHLPSWQSIAGEMEDVLARTWLESFQISTDIDGQKSILEKDWMWWRYAKEETRRSIFSSFSGLAVERDLRKRRRRLASSLHSKCPGCGEGKLRKRKR</sequence>
<gene>
    <name evidence="1" type="ORF">MRB53_016509</name>
</gene>
<protein>
    <submittedName>
        <fullName evidence="1">Uncharacterized protein</fullName>
    </submittedName>
</protein>
<reference evidence="1 2" key="1">
    <citation type="journal article" date="2022" name="Hortic Res">
        <title>A haplotype resolved chromosomal level avocado genome allows analysis of novel avocado genes.</title>
        <authorList>
            <person name="Nath O."/>
            <person name="Fletcher S.J."/>
            <person name="Hayward A."/>
            <person name="Shaw L.M."/>
            <person name="Masouleh A.K."/>
            <person name="Furtado A."/>
            <person name="Henry R.J."/>
            <person name="Mitter N."/>
        </authorList>
    </citation>
    <scope>NUCLEOTIDE SEQUENCE [LARGE SCALE GENOMIC DNA]</scope>
    <source>
        <strain evidence="2">cv. Hass</strain>
    </source>
</reference>
<accession>A0ACC2M2F0</accession>